<reference evidence="1 2" key="1">
    <citation type="submission" date="2024-12" db="EMBL/GenBank/DDBJ databases">
        <authorList>
            <person name="Hu S."/>
        </authorList>
    </citation>
    <scope>NUCLEOTIDE SEQUENCE [LARGE SCALE GENOMIC DNA]</scope>
    <source>
        <strain evidence="1 2">P-25</strain>
    </source>
</reference>
<keyword evidence="2" id="KW-1185">Reference proteome</keyword>
<organism evidence="1 2">
    <name type="scientific">Pedobacter helvus</name>
    <dbReference type="NCBI Taxonomy" id="2563444"/>
    <lineage>
        <taxon>Bacteria</taxon>
        <taxon>Pseudomonadati</taxon>
        <taxon>Bacteroidota</taxon>
        <taxon>Sphingobacteriia</taxon>
        <taxon>Sphingobacteriales</taxon>
        <taxon>Sphingobacteriaceae</taxon>
        <taxon>Pedobacter</taxon>
    </lineage>
</organism>
<evidence type="ECO:0000313" key="1">
    <source>
        <dbReference type="EMBL" id="MFN0293104.1"/>
    </source>
</evidence>
<dbReference type="RefSeq" id="WP_138728796.1">
    <property type="nucleotide sequence ID" value="NZ_SRMP02000045.1"/>
</dbReference>
<comment type="caution">
    <text evidence="1">The sequence shown here is derived from an EMBL/GenBank/DDBJ whole genome shotgun (WGS) entry which is preliminary data.</text>
</comment>
<gene>
    <name evidence="1" type="ORF">E5L68_017060</name>
</gene>
<sequence>MQRLTINIPNNKTDLVKQILKGLGVNIEKETMTSTSDYRAKLKKVSVWSENDLKGFEEGKNAFDSLQPQQW</sequence>
<name>A0ABW9JKX4_9SPHI</name>
<evidence type="ECO:0000313" key="2">
    <source>
        <dbReference type="Proteomes" id="UP001517367"/>
    </source>
</evidence>
<protein>
    <submittedName>
        <fullName evidence="1">Uncharacterized protein</fullName>
    </submittedName>
</protein>
<dbReference type="EMBL" id="SRMP02000045">
    <property type="protein sequence ID" value="MFN0293104.1"/>
    <property type="molecule type" value="Genomic_DNA"/>
</dbReference>
<dbReference type="Proteomes" id="UP001517367">
    <property type="component" value="Unassembled WGS sequence"/>
</dbReference>
<proteinExistence type="predicted"/>
<accession>A0ABW9JKX4</accession>